<evidence type="ECO:0000313" key="3">
    <source>
        <dbReference type="EMBL" id="KAK3938481.1"/>
    </source>
</evidence>
<dbReference type="InterPro" id="IPR052895">
    <property type="entry name" value="HetReg/Transcr_Mod"/>
</dbReference>
<dbReference type="Gene3D" id="1.25.40.20">
    <property type="entry name" value="Ankyrin repeat-containing domain"/>
    <property type="match status" value="2"/>
</dbReference>
<organism evidence="3 4">
    <name type="scientific">Diplogelasinospora grovesii</name>
    <dbReference type="NCBI Taxonomy" id="303347"/>
    <lineage>
        <taxon>Eukaryota</taxon>
        <taxon>Fungi</taxon>
        <taxon>Dikarya</taxon>
        <taxon>Ascomycota</taxon>
        <taxon>Pezizomycotina</taxon>
        <taxon>Sordariomycetes</taxon>
        <taxon>Sordariomycetidae</taxon>
        <taxon>Sordariales</taxon>
        <taxon>Diplogelasinosporaceae</taxon>
        <taxon>Diplogelasinospora</taxon>
    </lineage>
</organism>
<dbReference type="EMBL" id="MU853829">
    <property type="protein sequence ID" value="KAK3938481.1"/>
    <property type="molecule type" value="Genomic_DNA"/>
</dbReference>
<evidence type="ECO:0000256" key="1">
    <source>
        <dbReference type="PROSITE-ProRule" id="PRU00023"/>
    </source>
</evidence>
<feature type="repeat" description="ANK" evidence="1">
    <location>
        <begin position="449"/>
        <end position="481"/>
    </location>
</feature>
<feature type="repeat" description="ANK" evidence="1">
    <location>
        <begin position="626"/>
        <end position="658"/>
    </location>
</feature>
<evidence type="ECO:0000313" key="4">
    <source>
        <dbReference type="Proteomes" id="UP001303473"/>
    </source>
</evidence>
<keyword evidence="1" id="KW-0040">ANK repeat</keyword>
<comment type="caution">
    <text evidence="3">The sequence shown here is derived from an EMBL/GenBank/DDBJ whole genome shotgun (WGS) entry which is preliminary data.</text>
</comment>
<evidence type="ECO:0000259" key="2">
    <source>
        <dbReference type="Pfam" id="PF06985"/>
    </source>
</evidence>
<dbReference type="PROSITE" id="PS50088">
    <property type="entry name" value="ANK_REPEAT"/>
    <property type="match status" value="2"/>
</dbReference>
<sequence>MDAHTYMPIPPSRGMIRLLRLFKGFPTDTIRCELFQTTLHQKECVTYEALSYTWGSATILEDITIWERTEGSAIKETKKKIGTNLHAALRYLRTETRDRVLWIDAICIDQSNEEEKTDQIGQMRLVYEEAEQVLIWLGQSNEDIDMIMDSMARLHKEASTNYVRLEIAGPIFRQQLEDTHSTEYLKLLNGFRELLRRPWFQRVWIIQEVASARAATIVCGSKSVQGHIFALMPPLLGLEVDILTQAVLDIFPGPSRKNSWWSDRRDLHILLNKFATSQATEGRDKVFALLGISSDARKSGVFPPNCTRSLEEVCRDTLCFLLFKKVLPSSIIILPSLDLRTLVSYLDNIPELASLVTKWAVRNRHQLTAAFLMEVGGYTAPDGTLAYMTEHEGNNMLISYFLARNAIDNRALNGSGETALNIAARKGNEKAVALLLGCPQIDVDHEDVDGITPLAAATTRGHLSTVKLLLDQKAHIDMNHRDVDGITPLAAAVIHGHHLIVELLQDQGEVDVNERGPLGITLISIARILGHLRVSEVLIADKNLENCEVMDLPKGKRLVEVRRVLLTIMARDDDAAGLRALVNAGVQFRFSDKNGRTPLARAAMAGASSATEALAENMEVDCQDFRGRTPLSLAAERGHLKICEYLMVRGADILAKDHDGKSALDWAQDRNELEGAWVRIKEVLSVEFERHMGSRSSADIAGEMQIILKAFHCGMLVERVVRQDMYKILDSQKVGSNVLY</sequence>
<dbReference type="PANTHER" id="PTHR24148">
    <property type="entry name" value="ANKYRIN REPEAT DOMAIN-CONTAINING PROTEIN 39 HOMOLOG-RELATED"/>
    <property type="match status" value="1"/>
</dbReference>
<dbReference type="SUPFAM" id="SSF48403">
    <property type="entry name" value="Ankyrin repeat"/>
    <property type="match status" value="1"/>
</dbReference>
<dbReference type="Proteomes" id="UP001303473">
    <property type="component" value="Unassembled WGS sequence"/>
</dbReference>
<dbReference type="Pfam" id="PF00023">
    <property type="entry name" value="Ank"/>
    <property type="match status" value="1"/>
</dbReference>
<gene>
    <name evidence="3" type="ORF">QBC46DRAFT_390193</name>
</gene>
<reference evidence="4" key="1">
    <citation type="journal article" date="2023" name="Mol. Phylogenet. Evol.">
        <title>Genome-scale phylogeny and comparative genomics of the fungal order Sordariales.</title>
        <authorList>
            <person name="Hensen N."/>
            <person name="Bonometti L."/>
            <person name="Westerberg I."/>
            <person name="Brannstrom I.O."/>
            <person name="Guillou S."/>
            <person name="Cros-Aarteil S."/>
            <person name="Calhoun S."/>
            <person name="Haridas S."/>
            <person name="Kuo A."/>
            <person name="Mondo S."/>
            <person name="Pangilinan J."/>
            <person name="Riley R."/>
            <person name="LaButti K."/>
            <person name="Andreopoulos B."/>
            <person name="Lipzen A."/>
            <person name="Chen C."/>
            <person name="Yan M."/>
            <person name="Daum C."/>
            <person name="Ng V."/>
            <person name="Clum A."/>
            <person name="Steindorff A."/>
            <person name="Ohm R.A."/>
            <person name="Martin F."/>
            <person name="Silar P."/>
            <person name="Natvig D.O."/>
            <person name="Lalanne C."/>
            <person name="Gautier V."/>
            <person name="Ament-Velasquez S.L."/>
            <person name="Kruys A."/>
            <person name="Hutchinson M.I."/>
            <person name="Powell A.J."/>
            <person name="Barry K."/>
            <person name="Miller A.N."/>
            <person name="Grigoriev I.V."/>
            <person name="Debuchy R."/>
            <person name="Gladieux P."/>
            <person name="Hiltunen Thoren M."/>
            <person name="Johannesson H."/>
        </authorList>
    </citation>
    <scope>NUCLEOTIDE SEQUENCE [LARGE SCALE GENOMIC DNA]</scope>
    <source>
        <strain evidence="4">CBS 340.73</strain>
    </source>
</reference>
<dbReference type="SMART" id="SM00248">
    <property type="entry name" value="ANK"/>
    <property type="match status" value="5"/>
</dbReference>
<dbReference type="InterPro" id="IPR010730">
    <property type="entry name" value="HET"/>
</dbReference>
<dbReference type="PANTHER" id="PTHR24148:SF78">
    <property type="entry name" value="HETEROKARYON INCOMPATIBILITY DOMAIN-CONTAINING PROTEIN"/>
    <property type="match status" value="1"/>
</dbReference>
<feature type="domain" description="Heterokaryon incompatibility" evidence="2">
    <location>
        <begin position="47"/>
        <end position="208"/>
    </location>
</feature>
<dbReference type="Pfam" id="PF06985">
    <property type="entry name" value="HET"/>
    <property type="match status" value="1"/>
</dbReference>
<dbReference type="Pfam" id="PF12796">
    <property type="entry name" value="Ank_2"/>
    <property type="match status" value="2"/>
</dbReference>
<proteinExistence type="predicted"/>
<dbReference type="PROSITE" id="PS50297">
    <property type="entry name" value="ANK_REP_REGION"/>
    <property type="match status" value="2"/>
</dbReference>
<accession>A0AAN6S3H3</accession>
<dbReference type="InterPro" id="IPR036770">
    <property type="entry name" value="Ankyrin_rpt-contain_sf"/>
</dbReference>
<protein>
    <submittedName>
        <fullName evidence="3">Ankyrin repeat-containing domain protein</fullName>
    </submittedName>
</protein>
<dbReference type="InterPro" id="IPR002110">
    <property type="entry name" value="Ankyrin_rpt"/>
</dbReference>
<name>A0AAN6S3H3_9PEZI</name>
<dbReference type="AlphaFoldDB" id="A0AAN6S3H3"/>
<keyword evidence="4" id="KW-1185">Reference proteome</keyword>